<dbReference type="Pfam" id="PF00528">
    <property type="entry name" value="BPD_transp_1"/>
    <property type="match status" value="1"/>
</dbReference>
<feature type="transmembrane region" description="Helical" evidence="10">
    <location>
        <begin position="153"/>
        <end position="175"/>
    </location>
</feature>
<evidence type="ECO:0000256" key="10">
    <source>
        <dbReference type="RuleBase" id="RU363043"/>
    </source>
</evidence>
<evidence type="ECO:0000256" key="3">
    <source>
        <dbReference type="ARBA" id="ARBA00016864"/>
    </source>
</evidence>
<evidence type="ECO:0000313" key="12">
    <source>
        <dbReference type="EMBL" id="CDQ10061.1"/>
    </source>
</evidence>
<evidence type="ECO:0000256" key="7">
    <source>
        <dbReference type="ARBA" id="ARBA00022692"/>
    </source>
</evidence>
<proteinExistence type="inferred from homology"/>
<comment type="caution">
    <text evidence="12">The sequence shown here is derived from an EMBL/GenBank/DDBJ whole genome shotgun (WGS) entry which is preliminary data.</text>
</comment>
<evidence type="ECO:0000256" key="4">
    <source>
        <dbReference type="ARBA" id="ARBA00022448"/>
    </source>
</evidence>
<keyword evidence="5 10" id="KW-1003">Cell membrane</keyword>
<dbReference type="PROSITE" id="PS50928">
    <property type="entry name" value="ABC_TM1"/>
    <property type="match status" value="1"/>
</dbReference>
<feature type="transmembrane region" description="Helical" evidence="10">
    <location>
        <begin position="126"/>
        <end position="147"/>
    </location>
</feature>
<dbReference type="NCBIfam" id="TIGR00974">
    <property type="entry name" value="3a0107s02c"/>
    <property type="match status" value="1"/>
</dbReference>
<dbReference type="EMBL" id="CCCS020000034">
    <property type="protein sequence ID" value="CDQ10061.1"/>
    <property type="molecule type" value="Genomic_DNA"/>
</dbReference>
<dbReference type="GO" id="GO:0005315">
    <property type="term" value="F:phosphate transmembrane transporter activity"/>
    <property type="evidence" value="ECO:0007669"/>
    <property type="project" value="InterPro"/>
</dbReference>
<keyword evidence="6" id="KW-0592">Phosphate transport</keyword>
<evidence type="ECO:0000256" key="1">
    <source>
        <dbReference type="ARBA" id="ARBA00004651"/>
    </source>
</evidence>
<dbReference type="InterPro" id="IPR005672">
    <property type="entry name" value="Phosphate_PstA"/>
</dbReference>
<evidence type="ECO:0000259" key="11">
    <source>
        <dbReference type="PROSITE" id="PS50928"/>
    </source>
</evidence>
<evidence type="ECO:0000256" key="2">
    <source>
        <dbReference type="ARBA" id="ARBA00007069"/>
    </source>
</evidence>
<dbReference type="GO" id="GO:0035435">
    <property type="term" value="P:phosphate ion transmembrane transport"/>
    <property type="evidence" value="ECO:0007669"/>
    <property type="project" value="InterPro"/>
</dbReference>
<keyword evidence="7 10" id="KW-0812">Transmembrane</keyword>
<name>A0A060UP75_9PROT</name>
<dbReference type="InterPro" id="IPR051408">
    <property type="entry name" value="Phosphate_transprt_permease"/>
</dbReference>
<dbReference type="SUPFAM" id="SSF161098">
    <property type="entry name" value="MetI-like"/>
    <property type="match status" value="1"/>
</dbReference>
<dbReference type="Gene3D" id="1.10.3720.10">
    <property type="entry name" value="MetI-like"/>
    <property type="match status" value="1"/>
</dbReference>
<dbReference type="AlphaFoldDB" id="A0A060UP75"/>
<evidence type="ECO:0000256" key="5">
    <source>
        <dbReference type="ARBA" id="ARBA00022475"/>
    </source>
</evidence>
<feature type="transmembrane region" description="Helical" evidence="10">
    <location>
        <begin position="203"/>
        <end position="225"/>
    </location>
</feature>
<feature type="transmembrane region" description="Helical" evidence="10">
    <location>
        <begin position="37"/>
        <end position="66"/>
    </location>
</feature>
<dbReference type="InterPro" id="IPR035906">
    <property type="entry name" value="MetI-like_sf"/>
</dbReference>
<keyword evidence="8 10" id="KW-1133">Transmembrane helix</keyword>
<dbReference type="CDD" id="cd06261">
    <property type="entry name" value="TM_PBP2"/>
    <property type="match status" value="1"/>
</dbReference>
<dbReference type="GO" id="GO:0005886">
    <property type="term" value="C:plasma membrane"/>
    <property type="evidence" value="ECO:0007669"/>
    <property type="project" value="UniProtKB-SubCell"/>
</dbReference>
<protein>
    <recommendedName>
        <fullName evidence="3 10">Phosphate transport system permease protein PstA</fullName>
    </recommendedName>
</protein>
<keyword evidence="9 10" id="KW-0472">Membrane</keyword>
<evidence type="ECO:0000256" key="6">
    <source>
        <dbReference type="ARBA" id="ARBA00022592"/>
    </source>
</evidence>
<keyword evidence="4" id="KW-0813">Transport</keyword>
<dbReference type="InterPro" id="IPR000515">
    <property type="entry name" value="MetI-like"/>
</dbReference>
<sequence>MDGEGALMASKAIARNFVVRSSARGFKVSLSRRVMTAFAWIFVVFSFLFVAAMFVSIIGDVLIHAWPALTPKLLTDITSGIGGGLKNAIEGTMVMSVGALLLAAPIGISAGIYLSEHGRGGAGKVLRFLSDVLVGIPSIVLGYVGYITMVIYLGWQFSVAAGIITLTVMLLPYIARSTELALANIPLAVREAGYGLGAGEGRVVLSILLPGAAPAIMTGLFYAVALSMGETAPLLYTAGWSNYMWNGQFTKEPIGYLTYVVWTFINEPFAESHRIAFAAAFLITAGVLMLILIGRWLLVRGQRRMGAYQS</sequence>
<reference evidence="12" key="2">
    <citation type="submission" date="2014-07" db="EMBL/GenBank/DDBJ databases">
        <title>Initial genome analysis of the psychrotolerant acidophile Acidithiobacillus ferrivorans CF27: insights into iron and sulfur oxidation pathways and into biofilm formation.</title>
        <authorList>
            <person name="Talla E."/>
            <person name="Hedrich S."/>
            <person name="Mangenot S."/>
            <person name="Ji B."/>
            <person name="Johnson D.B."/>
            <person name="Barbe V."/>
            <person name="Bonnefoy V."/>
        </authorList>
    </citation>
    <scope>NUCLEOTIDE SEQUENCE [LARGE SCALE GENOMIC DNA]</scope>
    <source>
        <strain evidence="12">CF27</strain>
    </source>
</reference>
<dbReference type="PANTHER" id="PTHR42922">
    <property type="entry name" value="PHOSPHATE TRANSPORT SYSTEM PERMEASE PROTEIN PSTA"/>
    <property type="match status" value="1"/>
</dbReference>
<feature type="domain" description="ABC transmembrane type-1" evidence="11">
    <location>
        <begin position="89"/>
        <end position="294"/>
    </location>
</feature>
<comment type="similarity">
    <text evidence="2 10">Belongs to the binding-protein-dependent transport system permease family. CysTW subfamily.</text>
</comment>
<evidence type="ECO:0000256" key="9">
    <source>
        <dbReference type="ARBA" id="ARBA00023136"/>
    </source>
</evidence>
<feature type="transmembrane region" description="Helical" evidence="10">
    <location>
        <begin position="275"/>
        <end position="298"/>
    </location>
</feature>
<gene>
    <name evidence="12" type="primary">pstA</name>
    <name evidence="12" type="ORF">AFERRI_40013</name>
</gene>
<accession>A0A060UP75</accession>
<feature type="transmembrane region" description="Helical" evidence="10">
    <location>
        <begin position="93"/>
        <end position="114"/>
    </location>
</feature>
<organism evidence="12">
    <name type="scientific">Acidithiobacillus ferrivorans</name>
    <dbReference type="NCBI Taxonomy" id="160808"/>
    <lineage>
        <taxon>Bacteria</taxon>
        <taxon>Pseudomonadati</taxon>
        <taxon>Pseudomonadota</taxon>
        <taxon>Acidithiobacillia</taxon>
        <taxon>Acidithiobacillales</taxon>
        <taxon>Acidithiobacillaceae</taxon>
        <taxon>Acidithiobacillus</taxon>
    </lineage>
</organism>
<dbReference type="PANTHER" id="PTHR42922:SF1">
    <property type="entry name" value="PHOSPHATE TRANSPORT SYSTEM PERMEASE PROTEIN PSTA"/>
    <property type="match status" value="1"/>
</dbReference>
<evidence type="ECO:0000256" key="8">
    <source>
        <dbReference type="ARBA" id="ARBA00022989"/>
    </source>
</evidence>
<reference evidence="12" key="1">
    <citation type="submission" date="2014-03" db="EMBL/GenBank/DDBJ databases">
        <authorList>
            <person name="Genoscope - CEA"/>
        </authorList>
    </citation>
    <scope>NUCLEOTIDE SEQUENCE [LARGE SCALE GENOMIC DNA]</scope>
    <source>
        <strain evidence="12">CF27</strain>
    </source>
</reference>
<comment type="subcellular location">
    <subcellularLocation>
        <location evidence="10">Cell inner membrane</location>
        <topology evidence="10">Multi-pass membrane protein</topology>
    </subcellularLocation>
    <subcellularLocation>
        <location evidence="1">Cell membrane</location>
        <topology evidence="1">Multi-pass membrane protein</topology>
    </subcellularLocation>
</comment>